<feature type="chain" id="PRO_5035179019" description="Nitrite reductase/ring-hydroxylating ferredoxin subunit" evidence="1">
    <location>
        <begin position="28"/>
        <end position="151"/>
    </location>
</feature>
<reference evidence="2" key="1">
    <citation type="submission" date="2020-05" db="EMBL/GenBank/DDBJ databases">
        <title>Genomic Encyclopedia of Type Strains, Phase IV (KMG-V): Genome sequencing to study the core and pangenomes of soil and plant-associated prokaryotes.</title>
        <authorList>
            <person name="Whitman W."/>
        </authorList>
    </citation>
    <scope>NUCLEOTIDE SEQUENCE</scope>
    <source>
        <strain evidence="2">16F</strain>
    </source>
</reference>
<dbReference type="EMBL" id="JABSNO010000009">
    <property type="protein sequence ID" value="NRS92527.1"/>
    <property type="molecule type" value="Genomic_DNA"/>
</dbReference>
<evidence type="ECO:0008006" key="4">
    <source>
        <dbReference type="Google" id="ProtNLM"/>
    </source>
</evidence>
<feature type="signal peptide" evidence="1">
    <location>
        <begin position="1"/>
        <end position="27"/>
    </location>
</feature>
<keyword evidence="3" id="KW-1185">Reference proteome</keyword>
<evidence type="ECO:0000256" key="1">
    <source>
        <dbReference type="SAM" id="SignalP"/>
    </source>
</evidence>
<accession>A0A8J8GBB1</accession>
<dbReference type="RefSeq" id="WP_173779126.1">
    <property type="nucleotide sequence ID" value="NZ_JABSNO010000009.1"/>
</dbReference>
<dbReference type="AlphaFoldDB" id="A0A8J8GBB1"/>
<organism evidence="2 3">
    <name type="scientific">Frigoriflavimonas asaccharolytica</name>
    <dbReference type="NCBI Taxonomy" id="2735899"/>
    <lineage>
        <taxon>Bacteria</taxon>
        <taxon>Pseudomonadati</taxon>
        <taxon>Bacteroidota</taxon>
        <taxon>Flavobacteriia</taxon>
        <taxon>Flavobacteriales</taxon>
        <taxon>Weeksellaceae</taxon>
        <taxon>Frigoriflavimonas</taxon>
    </lineage>
</organism>
<proteinExistence type="predicted"/>
<evidence type="ECO:0000313" key="2">
    <source>
        <dbReference type="EMBL" id="NRS92527.1"/>
    </source>
</evidence>
<dbReference type="Proteomes" id="UP000610746">
    <property type="component" value="Unassembled WGS sequence"/>
</dbReference>
<comment type="caution">
    <text evidence="2">The sequence shown here is derived from an EMBL/GenBank/DDBJ whole genome shotgun (WGS) entry which is preliminary data.</text>
</comment>
<keyword evidence="1" id="KW-0732">Signal</keyword>
<sequence>MKRNICAQLLVLSLAISSLIFSNSCISDRNDTVNCFPNSNINVVLNLNLPAYQNLQTVGGWLYLNEQSSGTRGLIVVRTTTGFKIYNRNAPHICPDGNTTLVVENSIKIICPKDGAEWILLTGEPINISQLPPKTYTSTLDNVSNTLFIQN</sequence>
<protein>
    <recommendedName>
        <fullName evidence="4">Nitrite reductase/ring-hydroxylating ferredoxin subunit</fullName>
    </recommendedName>
</protein>
<gene>
    <name evidence="2" type="ORF">HNQ03_001602</name>
</gene>
<evidence type="ECO:0000313" key="3">
    <source>
        <dbReference type="Proteomes" id="UP000610746"/>
    </source>
</evidence>
<name>A0A8J8GBB1_9FLAO</name>